<dbReference type="FunFam" id="3.40.605.10:FF:000007">
    <property type="entry name" value="NAD/NADP-dependent betaine aldehyde dehydrogenase"/>
    <property type="match status" value="1"/>
</dbReference>
<comment type="similarity">
    <text evidence="1 8">Belongs to the aldehyde dehydrogenase family.</text>
</comment>
<dbReference type="InterPro" id="IPR016161">
    <property type="entry name" value="Ald_DH/histidinol_DH"/>
</dbReference>
<evidence type="ECO:0000256" key="4">
    <source>
        <dbReference type="ARBA" id="ARBA00054572"/>
    </source>
</evidence>
<proteinExistence type="inferred from homology"/>
<dbReference type="OrthoDB" id="9762913at2"/>
<evidence type="ECO:0000256" key="6">
    <source>
        <dbReference type="ARBA" id="ARBA00067277"/>
    </source>
</evidence>
<sequence length="496" mass="53838">MTLGEKMRQFLKNLQPYSYGNYINGRWVSSTSGEVYTIYNAANNKQALAFFPKSTKEDVNQAVKAASNAFETWSTLPGPERGAILYKVADLLEENLHELAFMVSAEQGKVLSESIGEVTRAAKEARFCAGEAFRMEGNTLPAERKNVWNATTRNPIGVIAEIAPWNFPMVTPIRKIAPALAYGCTVVYKPATATPWTSAKIMELLTQAGIPNGVVNLIVGSGSTVGDSLVAHPDVKGISFTGSTDLGKRINQLTSSRFAKTQLELGGKNPAVVLDYSDVHQVATQIISAACNCSGQRCTSISRVIVLQDKKEELVHALINELEKINIGPAWDDKANMGPLVNKKHLDSVQSYIEIGIQEGANLIYGGEVLKTNRYEQGAYMKPALLDNVNLTMRIAKEEIFGPVITIIEVDNLEEALSVANDVDYGLAASIFTEDLTVAHSFAEKIESGMVHINHGTASAAHLPFGGTKNSGFGAFSVGSSNIEFFTELKTVYIEY</sequence>
<dbReference type="PROSITE" id="PS00687">
    <property type="entry name" value="ALDEHYDE_DEHYDR_GLU"/>
    <property type="match status" value="1"/>
</dbReference>
<dbReference type="EC" id="1.2.1.97" evidence="5"/>
<dbReference type="Gene3D" id="3.40.605.10">
    <property type="entry name" value="Aldehyde Dehydrogenase, Chain A, domain 1"/>
    <property type="match status" value="1"/>
</dbReference>
<comment type="catalytic activity">
    <reaction evidence="3">
        <text>(2S)-3-sulfolactaldehyde + NAD(+) + H2O = (2S)-3-sulfolactate + NADH + 2 H(+)</text>
        <dbReference type="Rhea" id="RHEA:47932"/>
        <dbReference type="ChEBI" id="CHEBI:15377"/>
        <dbReference type="ChEBI" id="CHEBI:15378"/>
        <dbReference type="ChEBI" id="CHEBI:57540"/>
        <dbReference type="ChEBI" id="CHEBI:57945"/>
        <dbReference type="ChEBI" id="CHEBI:61289"/>
        <dbReference type="ChEBI" id="CHEBI:90109"/>
        <dbReference type="EC" id="1.2.1.97"/>
    </reaction>
    <physiologicalReaction direction="left-to-right" evidence="3">
        <dbReference type="Rhea" id="RHEA:47933"/>
    </physiologicalReaction>
</comment>
<feature type="domain" description="Aldehyde dehydrogenase" evidence="9">
    <location>
        <begin position="27"/>
        <end position="492"/>
    </location>
</feature>
<dbReference type="Gene3D" id="3.40.309.10">
    <property type="entry name" value="Aldehyde Dehydrogenase, Chain A, domain 2"/>
    <property type="match status" value="1"/>
</dbReference>
<comment type="caution">
    <text evidence="10">The sequence shown here is derived from an EMBL/GenBank/DDBJ whole genome shotgun (WGS) entry which is preliminary data.</text>
</comment>
<dbReference type="Proteomes" id="UP000245624">
    <property type="component" value="Unassembled WGS sequence"/>
</dbReference>
<accession>A0A317KVJ3</accession>
<feature type="active site" evidence="7">
    <location>
        <position position="264"/>
    </location>
</feature>
<dbReference type="FunFam" id="3.40.309.10:FF:000009">
    <property type="entry name" value="Aldehyde dehydrogenase A"/>
    <property type="match status" value="1"/>
</dbReference>
<dbReference type="InterPro" id="IPR016163">
    <property type="entry name" value="Ald_DH_C"/>
</dbReference>
<dbReference type="InterPro" id="IPR015590">
    <property type="entry name" value="Aldehyde_DH_dom"/>
</dbReference>
<dbReference type="PANTHER" id="PTHR11699">
    <property type="entry name" value="ALDEHYDE DEHYDROGENASE-RELATED"/>
    <property type="match status" value="1"/>
</dbReference>
<dbReference type="GO" id="GO:0016620">
    <property type="term" value="F:oxidoreductase activity, acting on the aldehyde or oxo group of donors, NAD or NADP as acceptor"/>
    <property type="evidence" value="ECO:0007669"/>
    <property type="project" value="InterPro"/>
</dbReference>
<protein>
    <recommendedName>
        <fullName evidence="6">3-sulfolactaldehyde dehydrogenase</fullName>
        <ecNumber evidence="5">1.2.1.97</ecNumber>
    </recommendedName>
</protein>
<evidence type="ECO:0000256" key="8">
    <source>
        <dbReference type="RuleBase" id="RU003345"/>
    </source>
</evidence>
<comment type="function">
    <text evidence="4">Part of the sulfo-TAL (or sulfo-SFT) pathway, a D-sulfoquinovose degradation pathway that produces sulfolactate (SL). Catalyzes the oxidation of 3-sulfolactaldehyde (SLA) to sulfolactate (SL).</text>
</comment>
<dbReference type="SUPFAM" id="SSF53720">
    <property type="entry name" value="ALDH-like"/>
    <property type="match status" value="1"/>
</dbReference>
<evidence type="ECO:0000313" key="11">
    <source>
        <dbReference type="Proteomes" id="UP000245624"/>
    </source>
</evidence>
<gene>
    <name evidence="10" type="ORF">DLJ74_15750</name>
</gene>
<evidence type="ECO:0000313" key="10">
    <source>
        <dbReference type="EMBL" id="PWU67386.1"/>
    </source>
</evidence>
<dbReference type="EMBL" id="QGTD01000015">
    <property type="protein sequence ID" value="PWU67386.1"/>
    <property type="molecule type" value="Genomic_DNA"/>
</dbReference>
<keyword evidence="2 8" id="KW-0560">Oxidoreductase</keyword>
<name>A0A317KVJ3_9BACI</name>
<evidence type="ECO:0000256" key="3">
    <source>
        <dbReference type="ARBA" id="ARBA00050326"/>
    </source>
</evidence>
<dbReference type="InterPro" id="IPR029510">
    <property type="entry name" value="Ald_DH_CS_GLU"/>
</dbReference>
<dbReference type="Pfam" id="PF00171">
    <property type="entry name" value="Aldedh"/>
    <property type="match status" value="1"/>
</dbReference>
<keyword evidence="11" id="KW-1185">Reference proteome</keyword>
<evidence type="ECO:0000256" key="2">
    <source>
        <dbReference type="ARBA" id="ARBA00023002"/>
    </source>
</evidence>
<reference evidence="10 11" key="1">
    <citation type="submission" date="2018-05" db="EMBL/GenBank/DDBJ databases">
        <title>Genomic analysis of Gracilibacillus dipsosauri DD1 reveals novel features of a salt-tolerant amylase.</title>
        <authorList>
            <person name="Deutch C.E."/>
            <person name="Yang S."/>
        </authorList>
    </citation>
    <scope>NUCLEOTIDE SEQUENCE [LARGE SCALE GENOMIC DNA]</scope>
    <source>
        <strain evidence="10 11">DD1</strain>
    </source>
</reference>
<dbReference type="AlphaFoldDB" id="A0A317KVJ3"/>
<evidence type="ECO:0000259" key="9">
    <source>
        <dbReference type="Pfam" id="PF00171"/>
    </source>
</evidence>
<evidence type="ECO:0000256" key="1">
    <source>
        <dbReference type="ARBA" id="ARBA00009986"/>
    </source>
</evidence>
<dbReference type="InterPro" id="IPR016162">
    <property type="entry name" value="Ald_DH_N"/>
</dbReference>
<evidence type="ECO:0000256" key="5">
    <source>
        <dbReference type="ARBA" id="ARBA00066984"/>
    </source>
</evidence>
<evidence type="ECO:0000256" key="7">
    <source>
        <dbReference type="PROSITE-ProRule" id="PRU10007"/>
    </source>
</evidence>
<organism evidence="10 11">
    <name type="scientific">Gracilibacillus dipsosauri</name>
    <dbReference type="NCBI Taxonomy" id="178340"/>
    <lineage>
        <taxon>Bacteria</taxon>
        <taxon>Bacillati</taxon>
        <taxon>Bacillota</taxon>
        <taxon>Bacilli</taxon>
        <taxon>Bacillales</taxon>
        <taxon>Bacillaceae</taxon>
        <taxon>Gracilibacillus</taxon>
    </lineage>
</organism>
<dbReference type="RefSeq" id="WP_109985176.1">
    <property type="nucleotide sequence ID" value="NZ_QGTD01000015.1"/>
</dbReference>